<evidence type="ECO:0000256" key="2">
    <source>
        <dbReference type="SAM" id="Phobius"/>
    </source>
</evidence>
<comment type="caution">
    <text evidence="3">The sequence shown here is derived from an EMBL/GenBank/DDBJ whole genome shotgun (WGS) entry which is preliminary data.</text>
</comment>
<dbReference type="Proteomes" id="UP001139354">
    <property type="component" value="Unassembled WGS sequence"/>
</dbReference>
<evidence type="ECO:0000313" key="3">
    <source>
        <dbReference type="EMBL" id="MCC2032587.1"/>
    </source>
</evidence>
<keyword evidence="2" id="KW-0812">Transmembrane</keyword>
<accession>A0A9X1LUW3</accession>
<dbReference type="EMBL" id="JAGTTN010000003">
    <property type="protein sequence ID" value="MCC2032587.1"/>
    <property type="molecule type" value="Genomic_DNA"/>
</dbReference>
<reference evidence="3" key="1">
    <citation type="submission" date="2021-04" db="EMBL/GenBank/DDBJ databases">
        <title>Microbacterium tenobrionis sp. nov. and Microbacterium allomyrinae sp. nov., isolated from larvae of Tenobrio molitor and Allomyrina dichotoma, respectively.</title>
        <authorList>
            <person name="Lee S.D."/>
        </authorList>
    </citation>
    <scope>NUCLEOTIDE SEQUENCE</scope>
    <source>
        <strain evidence="3">BWT-G7</strain>
    </source>
</reference>
<evidence type="ECO:0000313" key="4">
    <source>
        <dbReference type="Proteomes" id="UP001139354"/>
    </source>
</evidence>
<proteinExistence type="predicted"/>
<name>A0A9X1LUW3_9MICO</name>
<evidence type="ECO:0000256" key="1">
    <source>
        <dbReference type="SAM" id="MobiDB-lite"/>
    </source>
</evidence>
<keyword evidence="4" id="KW-1185">Reference proteome</keyword>
<feature type="region of interest" description="Disordered" evidence="1">
    <location>
        <begin position="60"/>
        <end position="88"/>
    </location>
</feature>
<organism evidence="3 4">
    <name type="scientific">Microbacterium allomyrinae</name>
    <dbReference type="NCBI Taxonomy" id="2830666"/>
    <lineage>
        <taxon>Bacteria</taxon>
        <taxon>Bacillati</taxon>
        <taxon>Actinomycetota</taxon>
        <taxon>Actinomycetes</taxon>
        <taxon>Micrococcales</taxon>
        <taxon>Microbacteriaceae</taxon>
        <taxon>Microbacterium</taxon>
    </lineage>
</organism>
<keyword evidence="2" id="KW-0472">Membrane</keyword>
<feature type="compositionally biased region" description="Low complexity" evidence="1">
    <location>
        <begin position="77"/>
        <end position="88"/>
    </location>
</feature>
<dbReference type="AlphaFoldDB" id="A0A9X1LUW3"/>
<protein>
    <submittedName>
        <fullName evidence="3">Uncharacterized protein</fullName>
    </submittedName>
</protein>
<dbReference type="RefSeq" id="WP_229384556.1">
    <property type="nucleotide sequence ID" value="NZ_JAGTTN010000003.1"/>
</dbReference>
<gene>
    <name evidence="3" type="ORF">KEC57_10395</name>
</gene>
<feature type="transmembrane region" description="Helical" evidence="2">
    <location>
        <begin position="227"/>
        <end position="247"/>
    </location>
</feature>
<sequence>MTRARSGIARSTGSRRFGVGLTRLLAAVFVVGAALSGAGPAVADPADPDLEANLTVDVTDGIVPTSAPTPASPPPRSSGTGTVTGSGVATQATIPNQTAADDALDDAVVVSGTLAMSGLTASASPSILVGNGTLTVDFVVRNLSSSTFDSTASFWVDNAVGGRIAELDDIEIDGLEPDETRRVQVRFEGLGQHIVLHANATLNPPDMVEGVALEPISRNTTVMVPPWFSVSLVSVIGLLGGLSWWLVRRGARGARFMRIGG</sequence>
<keyword evidence="2" id="KW-1133">Transmembrane helix</keyword>